<dbReference type="InterPro" id="IPR003035">
    <property type="entry name" value="RWP-RK_dom"/>
</dbReference>
<evidence type="ECO:0000259" key="6">
    <source>
        <dbReference type="PROSITE" id="PS51519"/>
    </source>
</evidence>
<keyword evidence="1" id="KW-0805">Transcription regulation</keyword>
<evidence type="ECO:0000256" key="5">
    <source>
        <dbReference type="SAM" id="MobiDB-lite"/>
    </source>
</evidence>
<evidence type="ECO:0000313" key="9">
    <source>
        <dbReference type="Proteomes" id="UP000011087"/>
    </source>
</evidence>
<dbReference type="RefSeq" id="XP_005822704.1">
    <property type="nucleotide sequence ID" value="XM_005822647.1"/>
</dbReference>
<feature type="region of interest" description="Disordered" evidence="5">
    <location>
        <begin position="86"/>
        <end position="106"/>
    </location>
</feature>
<accession>L1IIG4</accession>
<gene>
    <name evidence="7" type="ORF">GUITHDRAFT_118109</name>
</gene>
<dbReference type="EnsemblProtists" id="EKX35724">
    <property type="protein sequence ID" value="EKX35724"/>
    <property type="gene ID" value="GUITHDRAFT_118109"/>
</dbReference>
<keyword evidence="2" id="KW-0238">DNA-binding</keyword>
<proteinExistence type="predicted"/>
<reference evidence="9" key="2">
    <citation type="submission" date="2012-11" db="EMBL/GenBank/DDBJ databases">
        <authorList>
            <person name="Kuo A."/>
            <person name="Curtis B.A."/>
            <person name="Tanifuji G."/>
            <person name="Burki F."/>
            <person name="Gruber A."/>
            <person name="Irimia M."/>
            <person name="Maruyama S."/>
            <person name="Arias M.C."/>
            <person name="Ball S.G."/>
            <person name="Gile G.H."/>
            <person name="Hirakawa Y."/>
            <person name="Hopkins J.F."/>
            <person name="Rensing S.A."/>
            <person name="Schmutz J."/>
            <person name="Symeonidi A."/>
            <person name="Elias M."/>
            <person name="Eveleigh R.J."/>
            <person name="Herman E.K."/>
            <person name="Klute M.J."/>
            <person name="Nakayama T."/>
            <person name="Obornik M."/>
            <person name="Reyes-Prieto A."/>
            <person name="Armbrust E.V."/>
            <person name="Aves S.J."/>
            <person name="Beiko R.G."/>
            <person name="Coutinho P."/>
            <person name="Dacks J.B."/>
            <person name="Durnford D.G."/>
            <person name="Fast N.M."/>
            <person name="Green B.R."/>
            <person name="Grisdale C."/>
            <person name="Hempe F."/>
            <person name="Henrissat B."/>
            <person name="Hoppner M.P."/>
            <person name="Ishida K.-I."/>
            <person name="Kim E."/>
            <person name="Koreny L."/>
            <person name="Kroth P.G."/>
            <person name="Liu Y."/>
            <person name="Malik S.-B."/>
            <person name="Maier U.G."/>
            <person name="McRose D."/>
            <person name="Mock T."/>
            <person name="Neilson J.A."/>
            <person name="Onodera N.T."/>
            <person name="Poole A.M."/>
            <person name="Pritham E.J."/>
            <person name="Richards T.A."/>
            <person name="Rocap G."/>
            <person name="Roy S.W."/>
            <person name="Sarai C."/>
            <person name="Schaack S."/>
            <person name="Shirato S."/>
            <person name="Slamovits C.H."/>
            <person name="Spencer D.F."/>
            <person name="Suzuki S."/>
            <person name="Worden A.Z."/>
            <person name="Zauner S."/>
            <person name="Barry K."/>
            <person name="Bell C."/>
            <person name="Bharti A.K."/>
            <person name="Crow J.A."/>
            <person name="Grimwood J."/>
            <person name="Kramer R."/>
            <person name="Lindquist E."/>
            <person name="Lucas S."/>
            <person name="Salamov A."/>
            <person name="McFadden G.I."/>
            <person name="Lane C.E."/>
            <person name="Keeling P.J."/>
            <person name="Gray M.W."/>
            <person name="Grigoriev I.V."/>
            <person name="Archibald J.M."/>
        </authorList>
    </citation>
    <scope>NUCLEOTIDE SEQUENCE</scope>
    <source>
        <strain evidence="9">CCMP2712</strain>
    </source>
</reference>
<dbReference type="PaxDb" id="55529-EKX35724"/>
<reference evidence="8" key="3">
    <citation type="submission" date="2015-06" db="UniProtKB">
        <authorList>
            <consortium name="EnsemblProtists"/>
        </authorList>
    </citation>
    <scope>IDENTIFICATION</scope>
</reference>
<protein>
    <recommendedName>
        <fullName evidence="6">RWP-RK domain-containing protein</fullName>
    </recommendedName>
</protein>
<feature type="domain" description="RWP-RK" evidence="6">
    <location>
        <begin position="7"/>
        <end position="94"/>
    </location>
</feature>
<evidence type="ECO:0000256" key="4">
    <source>
        <dbReference type="ARBA" id="ARBA00023242"/>
    </source>
</evidence>
<dbReference type="AlphaFoldDB" id="L1IIG4"/>
<reference evidence="7 9" key="1">
    <citation type="journal article" date="2012" name="Nature">
        <title>Algal genomes reveal evolutionary mosaicism and the fate of nucleomorphs.</title>
        <authorList>
            <consortium name="DOE Joint Genome Institute"/>
            <person name="Curtis B.A."/>
            <person name="Tanifuji G."/>
            <person name="Burki F."/>
            <person name="Gruber A."/>
            <person name="Irimia M."/>
            <person name="Maruyama S."/>
            <person name="Arias M.C."/>
            <person name="Ball S.G."/>
            <person name="Gile G.H."/>
            <person name="Hirakawa Y."/>
            <person name="Hopkins J.F."/>
            <person name="Kuo A."/>
            <person name="Rensing S.A."/>
            <person name="Schmutz J."/>
            <person name="Symeonidi A."/>
            <person name="Elias M."/>
            <person name="Eveleigh R.J."/>
            <person name="Herman E.K."/>
            <person name="Klute M.J."/>
            <person name="Nakayama T."/>
            <person name="Obornik M."/>
            <person name="Reyes-Prieto A."/>
            <person name="Armbrust E.V."/>
            <person name="Aves S.J."/>
            <person name="Beiko R.G."/>
            <person name="Coutinho P."/>
            <person name="Dacks J.B."/>
            <person name="Durnford D.G."/>
            <person name="Fast N.M."/>
            <person name="Green B.R."/>
            <person name="Grisdale C.J."/>
            <person name="Hempel F."/>
            <person name="Henrissat B."/>
            <person name="Hoppner M.P."/>
            <person name="Ishida K."/>
            <person name="Kim E."/>
            <person name="Koreny L."/>
            <person name="Kroth P.G."/>
            <person name="Liu Y."/>
            <person name="Malik S.B."/>
            <person name="Maier U.G."/>
            <person name="McRose D."/>
            <person name="Mock T."/>
            <person name="Neilson J.A."/>
            <person name="Onodera N.T."/>
            <person name="Poole A.M."/>
            <person name="Pritham E.J."/>
            <person name="Richards T.A."/>
            <person name="Rocap G."/>
            <person name="Roy S.W."/>
            <person name="Sarai C."/>
            <person name="Schaack S."/>
            <person name="Shirato S."/>
            <person name="Slamovits C.H."/>
            <person name="Spencer D.F."/>
            <person name="Suzuki S."/>
            <person name="Worden A.Z."/>
            <person name="Zauner S."/>
            <person name="Barry K."/>
            <person name="Bell C."/>
            <person name="Bharti A.K."/>
            <person name="Crow J.A."/>
            <person name="Grimwood J."/>
            <person name="Kramer R."/>
            <person name="Lindquist E."/>
            <person name="Lucas S."/>
            <person name="Salamov A."/>
            <person name="McFadden G.I."/>
            <person name="Lane C.E."/>
            <person name="Keeling P.J."/>
            <person name="Gray M.W."/>
            <person name="Grigoriev I.V."/>
            <person name="Archibald J.M."/>
        </authorList>
    </citation>
    <scope>NUCLEOTIDE SEQUENCE</scope>
    <source>
        <strain evidence="7 9">CCMP2712</strain>
    </source>
</reference>
<evidence type="ECO:0000256" key="3">
    <source>
        <dbReference type="ARBA" id="ARBA00023163"/>
    </source>
</evidence>
<keyword evidence="3" id="KW-0804">Transcription</keyword>
<dbReference type="GeneID" id="17292442"/>
<keyword evidence="9" id="KW-1185">Reference proteome</keyword>
<dbReference type="GO" id="GO:0003677">
    <property type="term" value="F:DNA binding"/>
    <property type="evidence" value="ECO:0007669"/>
    <property type="project" value="UniProtKB-KW"/>
</dbReference>
<dbReference type="HOGENOM" id="CLU_092984_4_1_1"/>
<evidence type="ECO:0000313" key="7">
    <source>
        <dbReference type="EMBL" id="EKX35724.1"/>
    </source>
</evidence>
<dbReference type="Pfam" id="PF02042">
    <property type="entry name" value="RWP-RK"/>
    <property type="match status" value="1"/>
</dbReference>
<dbReference type="Proteomes" id="UP000011087">
    <property type="component" value="Unassembled WGS sequence"/>
</dbReference>
<dbReference type="PROSITE" id="PS51519">
    <property type="entry name" value="RWP_RK"/>
    <property type="match status" value="1"/>
</dbReference>
<keyword evidence="4" id="KW-0539">Nucleus</keyword>
<name>L1IIG4_GUITC</name>
<organism evidence="7">
    <name type="scientific">Guillardia theta (strain CCMP2712)</name>
    <name type="common">Cryptophyte</name>
    <dbReference type="NCBI Taxonomy" id="905079"/>
    <lineage>
        <taxon>Eukaryota</taxon>
        <taxon>Cryptophyceae</taxon>
        <taxon>Pyrenomonadales</taxon>
        <taxon>Geminigeraceae</taxon>
        <taxon>Guillardia</taxon>
    </lineage>
</organism>
<evidence type="ECO:0000313" key="8">
    <source>
        <dbReference type="EnsemblProtists" id="EKX35724"/>
    </source>
</evidence>
<evidence type="ECO:0000256" key="1">
    <source>
        <dbReference type="ARBA" id="ARBA00023015"/>
    </source>
</evidence>
<dbReference type="KEGG" id="gtt:GUITHDRAFT_118109"/>
<sequence>MSSAGLQVAQVFPRGRGPRRPVRVDMGLIVGLFSKRQADAARHLGLSLTAFKSACRKLGVVRWPYSRQRFHNPQDKEIALCEPADDAVPASDPTRDSSDDIQPAQDAWGCAPCWQWSELLEEAMEHVEGRATR</sequence>
<evidence type="ECO:0000256" key="2">
    <source>
        <dbReference type="ARBA" id="ARBA00023125"/>
    </source>
</evidence>
<dbReference type="EMBL" id="JH993085">
    <property type="protein sequence ID" value="EKX35724.1"/>
    <property type="molecule type" value="Genomic_DNA"/>
</dbReference>